<dbReference type="STRING" id="1817864.A2Z21_07750"/>
<organism evidence="3 4">
    <name type="scientific">Fraserbacteria sp. (strain RBG_16_55_9)</name>
    <dbReference type="NCBI Taxonomy" id="1817864"/>
    <lineage>
        <taxon>Bacteria</taxon>
        <taxon>Candidatus Fraseribacteriota</taxon>
    </lineage>
</organism>
<feature type="domain" description="Glycosyltransferase subfamily 4-like N-terminal" evidence="2">
    <location>
        <begin position="65"/>
        <end position="171"/>
    </location>
</feature>
<name>A0A1F5UVZ7_FRAXR</name>
<dbReference type="PANTHER" id="PTHR45947">
    <property type="entry name" value="SULFOQUINOVOSYL TRANSFERASE SQD2"/>
    <property type="match status" value="1"/>
</dbReference>
<accession>A0A1F5UVZ7</accession>
<reference evidence="3 4" key="1">
    <citation type="journal article" date="2016" name="Nat. Commun.">
        <title>Thousands of microbial genomes shed light on interconnected biogeochemical processes in an aquifer system.</title>
        <authorList>
            <person name="Anantharaman K."/>
            <person name="Brown C.T."/>
            <person name="Hug L.A."/>
            <person name="Sharon I."/>
            <person name="Castelle C.J."/>
            <person name="Probst A.J."/>
            <person name="Thomas B.C."/>
            <person name="Singh A."/>
            <person name="Wilkins M.J."/>
            <person name="Karaoz U."/>
            <person name="Brodie E.L."/>
            <person name="Williams K.H."/>
            <person name="Hubbard S.S."/>
            <person name="Banfield J.F."/>
        </authorList>
    </citation>
    <scope>NUCLEOTIDE SEQUENCE [LARGE SCALE GENOMIC DNA]</scope>
    <source>
        <strain evidence="4">RBG_16_55_9</strain>
    </source>
</reference>
<dbReference type="EMBL" id="MFGX01000057">
    <property type="protein sequence ID" value="OGF55347.1"/>
    <property type="molecule type" value="Genomic_DNA"/>
</dbReference>
<dbReference type="InterPro" id="IPR001296">
    <property type="entry name" value="Glyco_trans_1"/>
</dbReference>
<dbReference type="Gene3D" id="3.40.50.2000">
    <property type="entry name" value="Glycogen Phosphorylase B"/>
    <property type="match status" value="2"/>
</dbReference>
<dbReference type="Proteomes" id="UP000179157">
    <property type="component" value="Unassembled WGS sequence"/>
</dbReference>
<evidence type="ECO:0000259" key="1">
    <source>
        <dbReference type="Pfam" id="PF00534"/>
    </source>
</evidence>
<evidence type="ECO:0000313" key="4">
    <source>
        <dbReference type="Proteomes" id="UP000179157"/>
    </source>
</evidence>
<dbReference type="CDD" id="cd03801">
    <property type="entry name" value="GT4_PimA-like"/>
    <property type="match status" value="1"/>
</dbReference>
<dbReference type="Pfam" id="PF13439">
    <property type="entry name" value="Glyco_transf_4"/>
    <property type="match status" value="1"/>
</dbReference>
<comment type="caution">
    <text evidence="3">The sequence shown here is derived from an EMBL/GenBank/DDBJ whole genome shotgun (WGS) entry which is preliminary data.</text>
</comment>
<proteinExistence type="predicted"/>
<feature type="domain" description="Glycosyl transferase family 1" evidence="1">
    <location>
        <begin position="182"/>
        <end position="338"/>
    </location>
</feature>
<protein>
    <recommendedName>
        <fullName evidence="5">Glycosyltransferase subfamily 4-like N-terminal domain-containing protein</fullName>
    </recommendedName>
</protein>
<dbReference type="Pfam" id="PF00534">
    <property type="entry name" value="Glycos_transf_1"/>
    <property type="match status" value="1"/>
</dbReference>
<evidence type="ECO:0000259" key="2">
    <source>
        <dbReference type="Pfam" id="PF13439"/>
    </source>
</evidence>
<dbReference type="PANTHER" id="PTHR45947:SF3">
    <property type="entry name" value="SULFOQUINOVOSYL TRANSFERASE SQD2"/>
    <property type="match status" value="1"/>
</dbReference>
<sequence length="369" mass="41793">MPTDRGNPLIVLRLSLEISEESAPFNQFSLALRTQQDITICTYFKSHFAVPDEITLFEGDDTLRGFFRALRAALANKRYDIIHVHAPHLGVLFLVANSFQSWDYIRSAVYTIHNSYQSYRLRNKLMLVPVIAFYRRIVCCGYSSLESFPRPLKWLAGSRMVAVQNGADIERVDRCLRKGVEPPEERPFTVISVGRLIDKKRPATVLRAFQKVNHATGRLVFVGEGSLRADLVAEAEALGMGKRVHMAGLVPREEVYVQLRRADIFVSASRMEGLPVAVLEAMACQCPVVLSDIPPHREIASGVDFIPLIQPNDVNGFAKEMSKFQSMSPAERLRIGERCRELVEERFSLSAMHRGYMRVYEEVIVGNHR</sequence>
<evidence type="ECO:0000313" key="3">
    <source>
        <dbReference type="EMBL" id="OGF55347.1"/>
    </source>
</evidence>
<dbReference type="InterPro" id="IPR050194">
    <property type="entry name" value="Glycosyltransferase_grp1"/>
</dbReference>
<dbReference type="AlphaFoldDB" id="A0A1F5UVZ7"/>
<evidence type="ECO:0008006" key="5">
    <source>
        <dbReference type="Google" id="ProtNLM"/>
    </source>
</evidence>
<gene>
    <name evidence="3" type="ORF">A2Z21_07750</name>
</gene>
<dbReference type="GO" id="GO:0016757">
    <property type="term" value="F:glycosyltransferase activity"/>
    <property type="evidence" value="ECO:0007669"/>
    <property type="project" value="InterPro"/>
</dbReference>
<dbReference type="SUPFAM" id="SSF53756">
    <property type="entry name" value="UDP-Glycosyltransferase/glycogen phosphorylase"/>
    <property type="match status" value="1"/>
</dbReference>
<dbReference type="InterPro" id="IPR028098">
    <property type="entry name" value="Glyco_trans_4-like_N"/>
</dbReference>